<gene>
    <name evidence="5" type="ORF">BECKMB1821G_GA0114241_11093</name>
    <name evidence="7" type="ORF">BECKMB1821H_GA0114242_10944</name>
    <name evidence="6" type="ORF">BECKMB1821I_GA0114274_10482</name>
</gene>
<dbReference type="PRINTS" id="PR00081">
    <property type="entry name" value="GDHRDH"/>
</dbReference>
<name>A0A450XSS5_9GAMM</name>
<dbReference type="InterPro" id="IPR002347">
    <property type="entry name" value="SDR_fam"/>
</dbReference>
<dbReference type="Pfam" id="PF00106">
    <property type="entry name" value="adh_short"/>
    <property type="match status" value="1"/>
</dbReference>
<dbReference type="AlphaFoldDB" id="A0A450XSS5"/>
<dbReference type="GO" id="GO:0016491">
    <property type="term" value="F:oxidoreductase activity"/>
    <property type="evidence" value="ECO:0007669"/>
    <property type="project" value="UniProtKB-KW"/>
</dbReference>
<evidence type="ECO:0000313" key="7">
    <source>
        <dbReference type="EMBL" id="VFK77050.1"/>
    </source>
</evidence>
<evidence type="ECO:0000313" key="5">
    <source>
        <dbReference type="EMBL" id="VFK32337.1"/>
    </source>
</evidence>
<feature type="domain" description="Ketoreductase" evidence="4">
    <location>
        <begin position="6"/>
        <end position="185"/>
    </location>
</feature>
<dbReference type="PANTHER" id="PTHR44196">
    <property type="entry name" value="DEHYDROGENASE/REDUCTASE SDR FAMILY MEMBER 7B"/>
    <property type="match status" value="1"/>
</dbReference>
<dbReference type="EMBL" id="CAADFO010000109">
    <property type="protein sequence ID" value="VFK32337.1"/>
    <property type="molecule type" value="Genomic_DNA"/>
</dbReference>
<evidence type="ECO:0000256" key="2">
    <source>
        <dbReference type="ARBA" id="ARBA00023002"/>
    </source>
</evidence>
<reference evidence="5" key="1">
    <citation type="submission" date="2019-02" db="EMBL/GenBank/DDBJ databases">
        <authorList>
            <person name="Gruber-Vodicka R. H."/>
            <person name="Seah K. B. B."/>
        </authorList>
    </citation>
    <scope>NUCLEOTIDE SEQUENCE</scope>
    <source>
        <strain evidence="5">BECK_BZ197</strain>
        <strain evidence="7">BECK_BZ198</strain>
        <strain evidence="6">BECK_BZ199</strain>
    </source>
</reference>
<evidence type="ECO:0000256" key="3">
    <source>
        <dbReference type="RuleBase" id="RU000363"/>
    </source>
</evidence>
<dbReference type="GO" id="GO:0016020">
    <property type="term" value="C:membrane"/>
    <property type="evidence" value="ECO:0007669"/>
    <property type="project" value="TreeGrafter"/>
</dbReference>
<dbReference type="Gene3D" id="3.40.50.720">
    <property type="entry name" value="NAD(P)-binding Rossmann-like Domain"/>
    <property type="match status" value="1"/>
</dbReference>
<dbReference type="InterPro" id="IPR057326">
    <property type="entry name" value="KR_dom"/>
</dbReference>
<comment type="similarity">
    <text evidence="1 3">Belongs to the short-chain dehydrogenases/reductases (SDR) family.</text>
</comment>
<dbReference type="SMART" id="SM00822">
    <property type="entry name" value="PKS_KR"/>
    <property type="match status" value="1"/>
</dbReference>
<evidence type="ECO:0000313" key="6">
    <source>
        <dbReference type="EMBL" id="VFK33555.1"/>
    </source>
</evidence>
<evidence type="ECO:0000259" key="4">
    <source>
        <dbReference type="SMART" id="SM00822"/>
    </source>
</evidence>
<proteinExistence type="inferred from homology"/>
<organism evidence="5">
    <name type="scientific">Candidatus Kentrum sp. MB</name>
    <dbReference type="NCBI Taxonomy" id="2138164"/>
    <lineage>
        <taxon>Bacteria</taxon>
        <taxon>Pseudomonadati</taxon>
        <taxon>Pseudomonadota</taxon>
        <taxon>Gammaproteobacteria</taxon>
        <taxon>Candidatus Kentrum</taxon>
    </lineage>
</organism>
<accession>A0A450XSS5</accession>
<dbReference type="PANTHER" id="PTHR44196:SF1">
    <property type="entry name" value="DEHYDROGENASE_REDUCTASE SDR FAMILY MEMBER 7B"/>
    <property type="match status" value="1"/>
</dbReference>
<sequence>MDISGKKFLITGASSGIGAATAKYAAKRDAKVILVARSESKLEGVAREIREEGGTASLYVADLSDIEAVREVTARIQDDEGAPDIIMNNAGAGKWKYAGDTTPDEAIDMMMVPYLAAFSVTHAFLPKFIERKSGTIVNMTSAAAYLAWPGATTYIAARCAIRGFNDALRSELNPYGIKVTLVAFAKVTSDYWKNNPGSEQNIPERQSMIPVLSPQDAATHIIAGIERDKEQVIEPWQLRSIITLAKFFPGMVK</sequence>
<dbReference type="PRINTS" id="PR00080">
    <property type="entry name" value="SDRFAMILY"/>
</dbReference>
<keyword evidence="2" id="KW-0560">Oxidoreductase</keyword>
<evidence type="ECO:0000256" key="1">
    <source>
        <dbReference type="ARBA" id="ARBA00006484"/>
    </source>
</evidence>
<dbReference type="InterPro" id="IPR036291">
    <property type="entry name" value="NAD(P)-bd_dom_sf"/>
</dbReference>
<dbReference type="SUPFAM" id="SSF51735">
    <property type="entry name" value="NAD(P)-binding Rossmann-fold domains"/>
    <property type="match status" value="1"/>
</dbReference>
<dbReference type="EMBL" id="CAADFQ010000048">
    <property type="protein sequence ID" value="VFK33555.1"/>
    <property type="molecule type" value="Genomic_DNA"/>
</dbReference>
<dbReference type="EMBL" id="CAADGH010000094">
    <property type="protein sequence ID" value="VFK77050.1"/>
    <property type="molecule type" value="Genomic_DNA"/>
</dbReference>
<protein>
    <submittedName>
        <fullName evidence="5">Short-chain dehydrogenase</fullName>
    </submittedName>
</protein>